<feature type="domain" description="Myotubularin phosphatase" evidence="2">
    <location>
        <begin position="291"/>
        <end position="790"/>
    </location>
</feature>
<keyword evidence="4" id="KW-1185">Reference proteome</keyword>
<organism evidence="3 4">
    <name type="scientific">Opisthorchis felineus</name>
    <dbReference type="NCBI Taxonomy" id="147828"/>
    <lineage>
        <taxon>Eukaryota</taxon>
        <taxon>Metazoa</taxon>
        <taxon>Spiralia</taxon>
        <taxon>Lophotrochozoa</taxon>
        <taxon>Platyhelminthes</taxon>
        <taxon>Trematoda</taxon>
        <taxon>Digenea</taxon>
        <taxon>Opisthorchiida</taxon>
        <taxon>Opisthorchiata</taxon>
        <taxon>Opisthorchiidae</taxon>
        <taxon>Opisthorchis</taxon>
    </lineage>
</organism>
<dbReference type="SUPFAM" id="SSF52799">
    <property type="entry name" value="(Phosphotyrosine protein) phosphatases II"/>
    <property type="match status" value="1"/>
</dbReference>
<evidence type="ECO:0000313" key="4">
    <source>
        <dbReference type="Proteomes" id="UP000308267"/>
    </source>
</evidence>
<reference evidence="3 4" key="1">
    <citation type="journal article" date="2019" name="BMC Genomics">
        <title>New insights from Opisthorchis felineus genome: update on genomics of the epidemiologically important liver flukes.</title>
        <authorList>
            <person name="Ershov N.I."/>
            <person name="Mordvinov V.A."/>
            <person name="Prokhortchouk E.B."/>
            <person name="Pakharukova M.Y."/>
            <person name="Gunbin K.V."/>
            <person name="Ustyantsev K."/>
            <person name="Genaev M.A."/>
            <person name="Blinov A.G."/>
            <person name="Mazur A."/>
            <person name="Boulygina E."/>
            <person name="Tsygankova S."/>
            <person name="Khrameeva E."/>
            <person name="Chekanov N."/>
            <person name="Fan G."/>
            <person name="Xiao A."/>
            <person name="Zhang H."/>
            <person name="Xu X."/>
            <person name="Yang H."/>
            <person name="Solovyev V."/>
            <person name="Lee S.M."/>
            <person name="Liu X."/>
            <person name="Afonnikov D.A."/>
            <person name="Skryabin K.G."/>
        </authorList>
    </citation>
    <scope>NUCLEOTIDE SEQUENCE [LARGE SCALE GENOMIC DNA]</scope>
    <source>
        <strain evidence="3">AK-0245</strain>
        <tissue evidence="3">Whole organism</tissue>
    </source>
</reference>
<comment type="caution">
    <text evidence="3">The sequence shown here is derived from an EMBL/GenBank/DDBJ whole genome shotgun (WGS) entry which is preliminary data.</text>
</comment>
<dbReference type="InterPro" id="IPR030564">
    <property type="entry name" value="Myotubularin"/>
</dbReference>
<dbReference type="PROSITE" id="PS51339">
    <property type="entry name" value="PPASE_MYOTUBULARIN"/>
    <property type="match status" value="1"/>
</dbReference>
<evidence type="ECO:0000256" key="1">
    <source>
        <dbReference type="ARBA" id="ARBA00007471"/>
    </source>
</evidence>
<dbReference type="GO" id="GO:0005737">
    <property type="term" value="C:cytoplasm"/>
    <property type="evidence" value="ECO:0007669"/>
    <property type="project" value="TreeGrafter"/>
</dbReference>
<dbReference type="EMBL" id="SJOL01008180">
    <property type="protein sequence ID" value="TGZ60963.1"/>
    <property type="molecule type" value="Genomic_DNA"/>
</dbReference>
<dbReference type="OrthoDB" id="271628at2759"/>
<evidence type="ECO:0000313" key="3">
    <source>
        <dbReference type="EMBL" id="TGZ60963.1"/>
    </source>
</evidence>
<sequence length="1003" mass="112990">MGRQDWCYSCYEIPPRGVSSDNPAGHLLMAMRNRDERPSLSAAFVRLQAVAGFSYASDQSLLSGVLSILPWQLIFVPCVNSAEAEWPNTNLVRQMIMQTLRPIEPGFQRPWASGMPGTIALAKVDCVLAVDRHSRVYRFDPIVKRWSATTDGVKPTVSGLLNGSSPDVPHTPHRLLILTTDLEVYGFRLCKPNMVASESGDYQLISSESQSKKLVKSFIRNLTTTVAHVRSSTGLELAVEYFNDADSHPFMERTSQQHLDLTVSPKSIDPFKPPVDTILDQCYRPINRNPVHPIHRLHQNWDHFQPDDCVWVENTKFSFCRTYPLRVPSVPLKRVMYDLQLLGARTYFEGNRFPMLSYLYKKNAAQTEQNPPPNVWVLRSGHVESSVDVRTIINCDTSPHVLPIRLVHIQLDETSFKDLSGSLIDSSQTNFRNSRSCSTSDVLTRNSSFNNGFESPSRWFVPTLKDSYWRFIPRSNEKQLRASVRPPDADVQDCQDCNSNMSWPTPSAKTVEQAWVRLGNLARLPQLHIPPGERETPNLNLSKSQASINTLDDLTGYSKRHPSTVKCPAGSTFMTPEVTRRNLVGHRPSAPSVRISTLSVAYVNDSEEKSPSLSVPNNLKHGVPLQRKLSSVAAECSPHRSSWNDNFNATRWMALLTASLDQAVRLADCVRHLASCCRNANSGYYLLVSGPGSGRTWQAIVTSLLQIILSPETRTLSGFEDLIEHEWVRAGYPFAPDPSDWHDSSVSNDYDSCASFALFIDCVHQLLLQFPVDFGFTEDYLVFLLDTALSRGGGLPPFAIEFSCSCDAARCVSSKAKSPKQVAQQSDELCQRGVLRSFRDWTNVLTDRGLELLPNWRYWWYWHLNPTEIKDTDRALISTFSPPFRTMPELFPTVSPASYLRCWVHGWFRWNRSLRLAAGGGYAFDAALYRSLLGPPEDEPLKELHRTKTSTSPYTGWMSDEAIETAESLFDENFLDFLNSNSVAPLIRLVSDWELLPDLASQP</sequence>
<gene>
    <name evidence="3" type="ORF">CRM22_008260</name>
</gene>
<dbReference type="InterPro" id="IPR010569">
    <property type="entry name" value="Myotubularin-like_Pase_dom"/>
</dbReference>
<dbReference type="Proteomes" id="UP000308267">
    <property type="component" value="Unassembled WGS sequence"/>
</dbReference>
<dbReference type="STRING" id="147828.A0A4S2LCI4"/>
<comment type="similarity">
    <text evidence="1">Belongs to the protein-tyrosine phosphatase family. Non-receptor class myotubularin subfamily.</text>
</comment>
<dbReference type="InterPro" id="IPR029021">
    <property type="entry name" value="Prot-tyrosine_phosphatase-like"/>
</dbReference>
<proteinExistence type="inferred from homology"/>
<dbReference type="PANTHER" id="PTHR10807">
    <property type="entry name" value="MYOTUBULARIN-RELATED"/>
    <property type="match status" value="1"/>
</dbReference>
<accession>A0A4S2LCI4</accession>
<dbReference type="AlphaFoldDB" id="A0A4S2LCI4"/>
<protein>
    <recommendedName>
        <fullName evidence="2">Myotubularin phosphatase domain-containing protein</fullName>
    </recommendedName>
</protein>
<name>A0A4S2LCI4_OPIFE</name>
<evidence type="ECO:0000259" key="2">
    <source>
        <dbReference type="PROSITE" id="PS51339"/>
    </source>
</evidence>
<dbReference type="Pfam" id="PF06602">
    <property type="entry name" value="Myotub-related"/>
    <property type="match status" value="1"/>
</dbReference>